<keyword evidence="1 3" id="KW-0689">Ribosomal protein</keyword>
<organism evidence="4 5">
    <name type="scientific">Candidatus Peribacter riflensis</name>
    <dbReference type="NCBI Taxonomy" id="1735162"/>
    <lineage>
        <taxon>Bacteria</taxon>
        <taxon>Candidatus Peregrinibacteriota</taxon>
        <taxon>Candidatus Peribacteria</taxon>
        <taxon>Candidatus Peribacterales</taxon>
        <taxon>Candidatus Peribacteraceae</taxon>
        <taxon>Candidatus Peribacter</taxon>
    </lineage>
</organism>
<accession>A0A0S1SLI9</accession>
<comment type="similarity">
    <text evidence="3">Belongs to the bacterial ribosomal protein bL31 family.</text>
</comment>
<evidence type="ECO:0000256" key="3">
    <source>
        <dbReference type="RuleBase" id="RU000564"/>
    </source>
</evidence>
<accession>A0A0S1SHF9</accession>
<keyword evidence="2 3" id="KW-0687">Ribonucleoprotein</keyword>
<dbReference type="GO" id="GO:0005840">
    <property type="term" value="C:ribosome"/>
    <property type="evidence" value="ECO:0007669"/>
    <property type="project" value="UniProtKB-KW"/>
</dbReference>
<dbReference type="STRING" id="1735162.PeribacterB2_0715"/>
<dbReference type="AlphaFoldDB" id="A0A0S1SRC4"/>
<evidence type="ECO:0000313" key="5">
    <source>
        <dbReference type="Proteomes" id="UP000069135"/>
    </source>
</evidence>
<reference evidence="5" key="1">
    <citation type="submission" date="2015-10" db="EMBL/GenBank/DDBJ databases">
        <title>Analysis of five complete genome sequences for members of the class Peribacteria in the recently recognized Peregrinibacteria bacterial phylum.</title>
        <authorList>
            <person name="Anantharaman K."/>
            <person name="Brown C.T."/>
            <person name="Burstein D."/>
            <person name="Castelle C.J."/>
            <person name="Probst A.J."/>
            <person name="Thomas B.C."/>
            <person name="Williams K.H."/>
            <person name="Banfield J.F."/>
        </authorList>
    </citation>
    <scope>NUCLEOTIDE SEQUENCE [LARGE SCALE GENOMIC DNA]</scope>
</reference>
<accession>A0A0S1SP74</accession>
<dbReference type="PRINTS" id="PR01249">
    <property type="entry name" value="RIBOSOMALL31"/>
</dbReference>
<dbReference type="PROSITE" id="PS01143">
    <property type="entry name" value="RIBOSOMAL_L31"/>
    <property type="match status" value="1"/>
</dbReference>
<gene>
    <name evidence="4" type="ORF">PeribacterD1_0715</name>
</gene>
<proteinExistence type="inferred from homology"/>
<dbReference type="EMBL" id="CP013065">
    <property type="protein sequence ID" value="ALM13388.1"/>
    <property type="molecule type" value="Genomic_DNA"/>
</dbReference>
<dbReference type="NCBIfam" id="TIGR00105">
    <property type="entry name" value="L31"/>
    <property type="match status" value="1"/>
</dbReference>
<dbReference type="GO" id="GO:1990904">
    <property type="term" value="C:ribonucleoprotein complex"/>
    <property type="evidence" value="ECO:0007669"/>
    <property type="project" value="UniProtKB-KW"/>
</dbReference>
<reference evidence="4 5" key="2">
    <citation type="journal article" date="2016" name="PeerJ">
        <title>Analysis of five complete genome sequences for members of the class Peribacteria in the recently recognized Peregrinibacteria bacterial phylum.</title>
        <authorList>
            <person name="Anantharaman K."/>
            <person name="Brown C.T."/>
            <person name="Burstein D."/>
            <person name="Castelle C.J."/>
            <person name="Probst A.J."/>
            <person name="Thomas B.C."/>
            <person name="Williams K.H."/>
            <person name="Banfield J.F."/>
        </authorList>
    </citation>
    <scope>NUCLEOTIDE SEQUENCE [LARGE SCALE GENOMIC DNA]</scope>
    <source>
        <strain evidence="4">RIFOXYD1_FULL_PER-ii_59_16</strain>
    </source>
</reference>
<protein>
    <recommendedName>
        <fullName evidence="3">50S ribosomal protein L31</fullName>
    </recommendedName>
</protein>
<dbReference type="Gene3D" id="4.10.830.30">
    <property type="entry name" value="Ribosomal protein L31"/>
    <property type="match status" value="1"/>
</dbReference>
<dbReference type="PANTHER" id="PTHR33280:SF1">
    <property type="entry name" value="LARGE RIBOSOMAL SUBUNIT PROTEIN BL31C"/>
    <property type="match status" value="1"/>
</dbReference>
<dbReference type="NCBIfam" id="NF000612">
    <property type="entry name" value="PRK00019.1"/>
    <property type="match status" value="1"/>
</dbReference>
<dbReference type="InterPro" id="IPR042105">
    <property type="entry name" value="Ribosomal_bL31_sf"/>
</dbReference>
<accession>A0A0S1SRC4</accession>
<dbReference type="Proteomes" id="UP000069135">
    <property type="component" value="Chromosome"/>
</dbReference>
<evidence type="ECO:0000256" key="1">
    <source>
        <dbReference type="ARBA" id="ARBA00022980"/>
    </source>
</evidence>
<dbReference type="PANTHER" id="PTHR33280">
    <property type="entry name" value="50S RIBOSOMAL PROTEIN L31, CHLOROPLASTIC"/>
    <property type="match status" value="1"/>
</dbReference>
<accession>A0A0S1SVH3</accession>
<dbReference type="InterPro" id="IPR002150">
    <property type="entry name" value="Ribosomal_bL31"/>
</dbReference>
<dbReference type="GO" id="GO:0006412">
    <property type="term" value="P:translation"/>
    <property type="evidence" value="ECO:0007669"/>
    <property type="project" value="InterPro"/>
</dbReference>
<dbReference type="GO" id="GO:0003735">
    <property type="term" value="F:structural constituent of ribosome"/>
    <property type="evidence" value="ECO:0007669"/>
    <property type="project" value="InterPro"/>
</dbReference>
<evidence type="ECO:0000256" key="2">
    <source>
        <dbReference type="ARBA" id="ARBA00023274"/>
    </source>
</evidence>
<dbReference type="Pfam" id="PF01197">
    <property type="entry name" value="Ribosomal_L31"/>
    <property type="match status" value="1"/>
</dbReference>
<evidence type="ECO:0000313" key="4">
    <source>
        <dbReference type="EMBL" id="ALM13388.1"/>
    </source>
</evidence>
<sequence>MKKAIHPQMFQDAKATCTACGAVFMIPSTTKEVTVEICRMCHPVYTGKKQGEARGGRIERFRKRMAAGKTKGDK</sequence>
<dbReference type="SUPFAM" id="SSF143800">
    <property type="entry name" value="L28p-like"/>
    <property type="match status" value="1"/>
</dbReference>
<dbReference type="InterPro" id="IPR034704">
    <property type="entry name" value="Ribosomal_bL28/bL31-like_sf"/>
</dbReference>
<dbReference type="KEGG" id="prf:PeribacterA2_0714"/>
<name>A0A0S1SRC4_9BACT</name>